<dbReference type="Proteomes" id="UP000015480">
    <property type="component" value="Chromosome"/>
</dbReference>
<dbReference type="GO" id="GO:0022857">
    <property type="term" value="F:transmembrane transporter activity"/>
    <property type="evidence" value="ECO:0007669"/>
    <property type="project" value="InterPro"/>
</dbReference>
<dbReference type="Gene3D" id="1.20.1250.20">
    <property type="entry name" value="MFS general substrate transporter like domains"/>
    <property type="match status" value="2"/>
</dbReference>
<feature type="transmembrane region" description="Helical" evidence="5">
    <location>
        <begin position="138"/>
        <end position="156"/>
    </location>
</feature>
<dbReference type="HOGENOM" id="CLU_035309_1_1_5"/>
<proteinExistence type="predicted"/>
<feature type="transmembrane region" description="Helical" evidence="5">
    <location>
        <begin position="77"/>
        <end position="94"/>
    </location>
</feature>
<name>S5XX29_PARAH</name>
<keyword evidence="3 5" id="KW-1133">Transmembrane helix</keyword>
<dbReference type="eggNOG" id="COG0738">
    <property type="taxonomic scope" value="Bacteria"/>
</dbReference>
<evidence type="ECO:0000313" key="6">
    <source>
        <dbReference type="EMBL" id="AGT09872.1"/>
    </source>
</evidence>
<evidence type="ECO:0000256" key="1">
    <source>
        <dbReference type="ARBA" id="ARBA00004141"/>
    </source>
</evidence>
<feature type="transmembrane region" description="Helical" evidence="5">
    <location>
        <begin position="368"/>
        <end position="388"/>
    </location>
</feature>
<dbReference type="EMBL" id="CP006650">
    <property type="protein sequence ID" value="AGT09872.1"/>
    <property type="molecule type" value="Genomic_DNA"/>
</dbReference>
<dbReference type="GO" id="GO:0016020">
    <property type="term" value="C:membrane"/>
    <property type="evidence" value="ECO:0007669"/>
    <property type="project" value="UniProtKB-SubCell"/>
</dbReference>
<dbReference type="PATRIC" id="fig|1367847.3.peg.2822"/>
<dbReference type="PANTHER" id="PTHR23514">
    <property type="entry name" value="BYPASS OF STOP CODON PROTEIN 6"/>
    <property type="match status" value="1"/>
</dbReference>
<dbReference type="PANTHER" id="PTHR23514:SF13">
    <property type="entry name" value="INNER MEMBRANE PROTEIN YBJJ"/>
    <property type="match status" value="1"/>
</dbReference>
<dbReference type="CDD" id="cd17393">
    <property type="entry name" value="MFS_MosC_like"/>
    <property type="match status" value="1"/>
</dbReference>
<keyword evidence="4 5" id="KW-0472">Membrane</keyword>
<dbReference type="InterPro" id="IPR036259">
    <property type="entry name" value="MFS_trans_sf"/>
</dbReference>
<organism evidence="6 7">
    <name type="scientific">Paracoccus aminophilus JCM 7686</name>
    <dbReference type="NCBI Taxonomy" id="1367847"/>
    <lineage>
        <taxon>Bacteria</taxon>
        <taxon>Pseudomonadati</taxon>
        <taxon>Pseudomonadota</taxon>
        <taxon>Alphaproteobacteria</taxon>
        <taxon>Rhodobacterales</taxon>
        <taxon>Paracoccaceae</taxon>
        <taxon>Paracoccus</taxon>
    </lineage>
</organism>
<dbReference type="Pfam" id="PF07690">
    <property type="entry name" value="MFS_1"/>
    <property type="match status" value="1"/>
</dbReference>
<evidence type="ECO:0000256" key="2">
    <source>
        <dbReference type="ARBA" id="ARBA00022692"/>
    </source>
</evidence>
<feature type="transmembrane region" description="Helical" evidence="5">
    <location>
        <begin position="282"/>
        <end position="300"/>
    </location>
</feature>
<dbReference type="SUPFAM" id="SSF103473">
    <property type="entry name" value="MFS general substrate transporter"/>
    <property type="match status" value="1"/>
</dbReference>
<comment type="subcellular location">
    <subcellularLocation>
        <location evidence="1">Membrane</location>
        <topology evidence="1">Multi-pass membrane protein</topology>
    </subcellularLocation>
</comment>
<feature type="transmembrane region" description="Helical" evidence="5">
    <location>
        <begin position="162"/>
        <end position="182"/>
    </location>
</feature>
<reference evidence="6 7" key="1">
    <citation type="journal article" date="2014" name="BMC Genomics">
        <title>Architecture and functions of a multipartite genome of the methylotrophic bacterium Paracoccus aminophilus JCM 7686, containing primary and secondary chromids.</title>
        <authorList>
            <person name="Dziewit L."/>
            <person name="Czarnecki J."/>
            <person name="Wibberg D."/>
            <person name="Radlinska M."/>
            <person name="Mrozek P."/>
            <person name="Szymczak M."/>
            <person name="Schluter A."/>
            <person name="Puhler A."/>
            <person name="Bartosik D."/>
        </authorList>
    </citation>
    <scope>NUCLEOTIDE SEQUENCE [LARGE SCALE GENOMIC DNA]</scope>
    <source>
        <strain evidence="6">JCM 7686</strain>
    </source>
</reference>
<keyword evidence="7" id="KW-1185">Reference proteome</keyword>
<feature type="transmembrane region" description="Helical" evidence="5">
    <location>
        <begin position="306"/>
        <end position="325"/>
    </location>
</feature>
<feature type="transmembrane region" description="Helical" evidence="5">
    <location>
        <begin position="251"/>
        <end position="270"/>
    </location>
</feature>
<dbReference type="OrthoDB" id="9810941at2"/>
<feature type="transmembrane region" description="Helical" evidence="5">
    <location>
        <begin position="49"/>
        <end position="70"/>
    </location>
</feature>
<sequence>MTSLPRSFIGRRRALSGCFLAGGIGIGTWGANLPALSRRADISEAEIGVVLLCFAAGAILAMVNAPGLILRTGAGRLAAIAAALFGLTIIAVSLVHAMWVAALIAVCCGLSFGTLDVTMNKEAAALEGRAGKPIMASFHAIFSGGTLFSAALYAALIQLGANVFLCLTVAGVTITTIALLAMRGLPPELPEGPVVKAPQAVSGQARTSARASQLRMLILGGMAFLAFFAEGTILDWIAVYMVRSLGTGDSLGAFSYAIFAGAMTLGRLVGDRINAVLGPVTLFRFGTFAVALSMAVALSVSSIPVILVALAICGFGAANIIPVIFSEAGRLGNADGGKTMSRVLTMGYAGILIGPALIGFVAEHATLRLGLSIVIIAMIAIGFCGRFVQGNR</sequence>
<feature type="transmembrane region" description="Helical" evidence="5">
    <location>
        <begin position="216"/>
        <end position="239"/>
    </location>
</feature>
<protein>
    <submittedName>
        <fullName evidence="6">Major facilitator superfamily transport protein</fullName>
    </submittedName>
</protein>
<feature type="transmembrane region" description="Helical" evidence="5">
    <location>
        <begin position="100"/>
        <end position="117"/>
    </location>
</feature>
<feature type="transmembrane region" description="Helical" evidence="5">
    <location>
        <begin position="345"/>
        <end position="362"/>
    </location>
</feature>
<dbReference type="InterPro" id="IPR051788">
    <property type="entry name" value="MFS_Transporter"/>
</dbReference>
<gene>
    <name evidence="6" type="ORF">JCM7686_2816</name>
</gene>
<accession>S5XX29</accession>
<dbReference type="AlphaFoldDB" id="S5XX29"/>
<evidence type="ECO:0000256" key="5">
    <source>
        <dbReference type="SAM" id="Phobius"/>
    </source>
</evidence>
<evidence type="ECO:0000256" key="4">
    <source>
        <dbReference type="ARBA" id="ARBA00023136"/>
    </source>
</evidence>
<dbReference type="InterPro" id="IPR011701">
    <property type="entry name" value="MFS"/>
</dbReference>
<dbReference type="KEGG" id="pami:JCM7686_2816"/>
<keyword evidence="2 5" id="KW-0812">Transmembrane</keyword>
<evidence type="ECO:0000313" key="7">
    <source>
        <dbReference type="Proteomes" id="UP000015480"/>
    </source>
</evidence>
<dbReference type="RefSeq" id="WP_020951510.1">
    <property type="nucleotide sequence ID" value="NC_022041.1"/>
</dbReference>
<evidence type="ECO:0000256" key="3">
    <source>
        <dbReference type="ARBA" id="ARBA00022989"/>
    </source>
</evidence>